<accession>A0A7J3X7M3</accession>
<dbReference type="AlphaFoldDB" id="A0A7J3X7M3"/>
<evidence type="ECO:0000313" key="2">
    <source>
        <dbReference type="EMBL" id="HHP05176.1"/>
    </source>
</evidence>
<gene>
    <name evidence="2" type="ORF">ENM88_05445</name>
</gene>
<sequence>MRGLGGAFRAAMIPLLLTTLAASAQPSSSPRLVIWVTPWGESFDPGSFPEYAVPGVVVAYDVECGLCTPTLRQWFERSLSLIERFRSEGREVFINLFCERYVPSWSWRGYLRGVVLPGEVVEGVARVIGEGRGVYLGFSELTSCVNSPECREKLVELYGVLRAAFPGAKLYYYGSGGDDVEALEVLKARARLDLVGLDVWEYDWTPQGVAVRERLVSKLKEIALSAGWSAVIVGELGFRVDDAEAYVEPWNWSRRRVFDESADARYYHQVLTDLLHEKGARPAYIGIWSWNDGVFAVKDEGDALQAIVSALTSKPEEDRSFQLFPVILLAIAALASLFPLLRAKRSMRSA</sequence>
<evidence type="ECO:0000256" key="1">
    <source>
        <dbReference type="SAM" id="Phobius"/>
    </source>
</evidence>
<dbReference type="EMBL" id="DRZM01000161">
    <property type="protein sequence ID" value="HHP05176.1"/>
    <property type="molecule type" value="Genomic_DNA"/>
</dbReference>
<organism evidence="2">
    <name type="scientific">Thermofilum pendens</name>
    <dbReference type="NCBI Taxonomy" id="2269"/>
    <lineage>
        <taxon>Archaea</taxon>
        <taxon>Thermoproteota</taxon>
        <taxon>Thermoprotei</taxon>
        <taxon>Thermofilales</taxon>
        <taxon>Thermofilaceae</taxon>
        <taxon>Thermofilum</taxon>
    </lineage>
</organism>
<keyword evidence="1" id="KW-1133">Transmembrane helix</keyword>
<comment type="caution">
    <text evidence="2">The sequence shown here is derived from an EMBL/GenBank/DDBJ whole genome shotgun (WGS) entry which is preliminary data.</text>
</comment>
<dbReference type="InterPro" id="IPR017853">
    <property type="entry name" value="GH"/>
</dbReference>
<keyword evidence="1" id="KW-0472">Membrane</keyword>
<feature type="transmembrane region" description="Helical" evidence="1">
    <location>
        <begin position="323"/>
        <end position="341"/>
    </location>
</feature>
<dbReference type="SUPFAM" id="SSF51445">
    <property type="entry name" value="(Trans)glycosidases"/>
    <property type="match status" value="1"/>
</dbReference>
<keyword evidence="1" id="KW-0812">Transmembrane</keyword>
<reference evidence="2" key="1">
    <citation type="journal article" date="2020" name="mSystems">
        <title>Genome- and Community-Level Interaction Insights into Carbon Utilization and Element Cycling Functions of Hydrothermarchaeota in Hydrothermal Sediment.</title>
        <authorList>
            <person name="Zhou Z."/>
            <person name="Liu Y."/>
            <person name="Xu W."/>
            <person name="Pan J."/>
            <person name="Luo Z.H."/>
            <person name="Li M."/>
        </authorList>
    </citation>
    <scope>NUCLEOTIDE SEQUENCE [LARGE SCALE GENOMIC DNA]</scope>
    <source>
        <strain evidence="2">SpSt-1125</strain>
    </source>
</reference>
<proteinExistence type="predicted"/>
<name>A0A7J3X7M3_THEPE</name>
<dbReference type="Gene3D" id="3.20.20.80">
    <property type="entry name" value="Glycosidases"/>
    <property type="match status" value="1"/>
</dbReference>
<protein>
    <submittedName>
        <fullName evidence="2">Uncharacterized protein</fullName>
    </submittedName>
</protein>